<keyword evidence="1" id="KW-0472">Membrane</keyword>
<dbReference type="EMBL" id="CP071250">
    <property type="protein sequence ID" value="UUF09341.1"/>
    <property type="molecule type" value="Genomic_DNA"/>
</dbReference>
<feature type="transmembrane region" description="Helical" evidence="1">
    <location>
        <begin position="61"/>
        <end position="80"/>
    </location>
</feature>
<evidence type="ECO:0000313" key="3">
    <source>
        <dbReference type="EMBL" id="UUF09341.1"/>
    </source>
</evidence>
<protein>
    <recommendedName>
        <fullName evidence="6">DUF5668 domain-containing protein</fullName>
    </recommendedName>
</protein>
<feature type="transmembrane region" description="Helical" evidence="1">
    <location>
        <begin position="86"/>
        <end position="106"/>
    </location>
</feature>
<sequence>MRTLQFLIGFLLILIGGFSLITYTFHLNNELIHHLWFLCVLIPGLYFEMNYFQTKKNPGQLVPGGILTVIGLLFCFEILTEWHYSSYTWPVYLLAVAFGLLQLYSYDHKDKGLLIPITILCFISLLFYVQLFISSSLLLAICLIIIGLYILFQKR</sequence>
<feature type="transmembrane region" description="Helical" evidence="1">
    <location>
        <begin position="31"/>
        <end position="49"/>
    </location>
</feature>
<name>A0A9Q9FGW7_9FIRM</name>
<evidence type="ECO:0000256" key="1">
    <source>
        <dbReference type="SAM" id="Phobius"/>
    </source>
</evidence>
<reference evidence="3 4" key="1">
    <citation type="submission" date="2021-03" db="EMBL/GenBank/DDBJ databases">
        <title>Comparative Genomics and Metabolomics in the genus Turicibacter.</title>
        <authorList>
            <person name="Maki J."/>
            <person name="Looft T."/>
        </authorList>
    </citation>
    <scope>NUCLEOTIDE SEQUENCE</scope>
    <source>
        <strain evidence="3">ISU324</strain>
        <strain evidence="2 4">MMM721</strain>
    </source>
</reference>
<keyword evidence="1" id="KW-1133">Transmembrane helix</keyword>
<keyword evidence="4" id="KW-1185">Reference proteome</keyword>
<dbReference type="Proteomes" id="UP001058072">
    <property type="component" value="Chromosome"/>
</dbReference>
<gene>
    <name evidence="2" type="ORF">J0J69_08870</name>
    <name evidence="3" type="ORF">J0J70_05110</name>
</gene>
<evidence type="ECO:0000313" key="2">
    <source>
        <dbReference type="EMBL" id="UUF05203.1"/>
    </source>
</evidence>
<evidence type="ECO:0000313" key="5">
    <source>
        <dbReference type="Proteomes" id="UP001058072"/>
    </source>
</evidence>
<dbReference type="Proteomes" id="UP001058016">
    <property type="component" value="Chromosome"/>
</dbReference>
<feature type="transmembrane region" description="Helical" evidence="1">
    <location>
        <begin position="113"/>
        <end position="129"/>
    </location>
</feature>
<evidence type="ECO:0000313" key="4">
    <source>
        <dbReference type="Proteomes" id="UP001058016"/>
    </source>
</evidence>
<dbReference type="RefSeq" id="WP_212725264.1">
    <property type="nucleotide sequence ID" value="NZ_CP071249.1"/>
</dbReference>
<feature type="transmembrane region" description="Helical" evidence="1">
    <location>
        <begin position="135"/>
        <end position="152"/>
    </location>
</feature>
<dbReference type="EMBL" id="CP071249">
    <property type="protein sequence ID" value="UUF05203.1"/>
    <property type="molecule type" value="Genomic_DNA"/>
</dbReference>
<proteinExistence type="predicted"/>
<feature type="transmembrane region" description="Helical" evidence="1">
    <location>
        <begin position="7"/>
        <end position="25"/>
    </location>
</feature>
<accession>A0A9Q9FGW7</accession>
<dbReference type="AlphaFoldDB" id="A0A9Q9FGW7"/>
<organism evidence="3 5">
    <name type="scientific">Turicibacter bilis</name>
    <dbReference type="NCBI Taxonomy" id="2735723"/>
    <lineage>
        <taxon>Bacteria</taxon>
        <taxon>Bacillati</taxon>
        <taxon>Bacillota</taxon>
        <taxon>Erysipelotrichia</taxon>
        <taxon>Erysipelotrichales</taxon>
        <taxon>Turicibacteraceae</taxon>
        <taxon>Turicibacter</taxon>
    </lineage>
</organism>
<keyword evidence="1" id="KW-0812">Transmembrane</keyword>
<evidence type="ECO:0008006" key="6">
    <source>
        <dbReference type="Google" id="ProtNLM"/>
    </source>
</evidence>